<evidence type="ECO:0000313" key="2">
    <source>
        <dbReference type="EMBL" id="VEL42042.1"/>
    </source>
</evidence>
<accession>A0A3S5B740</accession>
<keyword evidence="3" id="KW-1185">Reference proteome</keyword>
<protein>
    <submittedName>
        <fullName evidence="2">Uncharacterized protein</fullName>
    </submittedName>
</protein>
<evidence type="ECO:0000256" key="1">
    <source>
        <dbReference type="SAM" id="MobiDB-lite"/>
    </source>
</evidence>
<organism evidence="2 3">
    <name type="scientific">Protopolystoma xenopodis</name>
    <dbReference type="NCBI Taxonomy" id="117903"/>
    <lineage>
        <taxon>Eukaryota</taxon>
        <taxon>Metazoa</taxon>
        <taxon>Spiralia</taxon>
        <taxon>Lophotrochozoa</taxon>
        <taxon>Platyhelminthes</taxon>
        <taxon>Monogenea</taxon>
        <taxon>Polyopisthocotylea</taxon>
        <taxon>Polystomatidea</taxon>
        <taxon>Polystomatidae</taxon>
        <taxon>Protopolystoma</taxon>
    </lineage>
</organism>
<reference evidence="2" key="1">
    <citation type="submission" date="2018-11" db="EMBL/GenBank/DDBJ databases">
        <authorList>
            <consortium name="Pathogen Informatics"/>
        </authorList>
    </citation>
    <scope>NUCLEOTIDE SEQUENCE</scope>
</reference>
<gene>
    <name evidence="2" type="ORF">PXEA_LOCUS35482</name>
</gene>
<dbReference type="EMBL" id="CAAALY010272308">
    <property type="protein sequence ID" value="VEL42042.1"/>
    <property type="molecule type" value="Genomic_DNA"/>
</dbReference>
<dbReference type="AlphaFoldDB" id="A0A3S5B740"/>
<proteinExistence type="predicted"/>
<name>A0A3S5B740_9PLAT</name>
<feature type="region of interest" description="Disordered" evidence="1">
    <location>
        <begin position="22"/>
        <end position="50"/>
    </location>
</feature>
<dbReference type="Proteomes" id="UP000784294">
    <property type="component" value="Unassembled WGS sequence"/>
</dbReference>
<comment type="caution">
    <text evidence="2">The sequence shown here is derived from an EMBL/GenBank/DDBJ whole genome shotgun (WGS) entry which is preliminary data.</text>
</comment>
<sequence>MTVSSIPSARTLHNHRVCHLVPPISKTSPRHSARLPPSKPLRNFVSSTHHPVPPFAESTLAASSHRRLTDNVDSHAAATIGHALPHPKT</sequence>
<evidence type="ECO:0000313" key="3">
    <source>
        <dbReference type="Proteomes" id="UP000784294"/>
    </source>
</evidence>